<dbReference type="EMBL" id="FRFD01000018">
    <property type="protein sequence ID" value="SHO54136.1"/>
    <property type="molecule type" value="Genomic_DNA"/>
</dbReference>
<dbReference type="RefSeq" id="WP_073591198.1">
    <property type="nucleotide sequence ID" value="NZ_FRFD01000018.1"/>
</dbReference>
<evidence type="ECO:0000313" key="1">
    <source>
        <dbReference type="EMBL" id="SHO54136.1"/>
    </source>
</evidence>
<dbReference type="OrthoDB" id="160261at2"/>
<organism evidence="1 2">
    <name type="scientific">Anaerocolumna xylanovorans DSM 12503</name>
    <dbReference type="NCBI Taxonomy" id="1121345"/>
    <lineage>
        <taxon>Bacteria</taxon>
        <taxon>Bacillati</taxon>
        <taxon>Bacillota</taxon>
        <taxon>Clostridia</taxon>
        <taxon>Lachnospirales</taxon>
        <taxon>Lachnospiraceae</taxon>
        <taxon>Anaerocolumna</taxon>
    </lineage>
</organism>
<protein>
    <submittedName>
        <fullName evidence="1">Uncharacterized protein</fullName>
    </submittedName>
</protein>
<gene>
    <name evidence="1" type="ORF">SAMN02745217_04591</name>
</gene>
<accession>A0A1M7YNQ9</accession>
<reference evidence="1 2" key="1">
    <citation type="submission" date="2016-12" db="EMBL/GenBank/DDBJ databases">
        <authorList>
            <person name="Song W.-J."/>
            <person name="Kurnit D.M."/>
        </authorList>
    </citation>
    <scope>NUCLEOTIDE SEQUENCE [LARGE SCALE GENOMIC DNA]</scope>
    <source>
        <strain evidence="1 2">DSM 12503</strain>
    </source>
</reference>
<proteinExistence type="predicted"/>
<name>A0A1M7YNQ9_9FIRM</name>
<evidence type="ECO:0000313" key="2">
    <source>
        <dbReference type="Proteomes" id="UP000184612"/>
    </source>
</evidence>
<dbReference type="Proteomes" id="UP000184612">
    <property type="component" value="Unassembled WGS sequence"/>
</dbReference>
<keyword evidence="2" id="KW-1185">Reference proteome</keyword>
<dbReference type="AlphaFoldDB" id="A0A1M7YNQ9"/>
<dbReference type="STRING" id="1121345.SAMN02745217_04591"/>
<sequence>MTVNTKNTIYEGLPAVTALNKIQGFDPKKFLRRAVSERTGQEVLYLDLKYKKLWFRLACPKGRIKMTALKITEQLAIIEAKIFFDKNDKEPAASFIAQRNAKDTPGSLYIEAAQYAAVDQALIDAGFGLQFCDVTLGSDAELLDDGIPLSATSKVPEVTAAQLPVQVNSIQEDPSPVIVPTEPVKPVTPAVVQEPVVQIQKQPAESAMESTTVQEDSPVTEQTEILQEARAAEATMQPTTLVQSTAPVQPESIVETVQIHASVPEDSAVESTVESGQDFLPYTSDMAVEDICRLMTLKEASAIIVDVGTCNGWTLEQVAQRRAASLKWYLNGYTGDNNILRAGARLLLEREQAKLAS</sequence>